<evidence type="ECO:0000256" key="1">
    <source>
        <dbReference type="ARBA" id="ARBA00022679"/>
    </source>
</evidence>
<dbReference type="Proteomes" id="UP000582213">
    <property type="component" value="Unassembled WGS sequence"/>
</dbReference>
<dbReference type="SUPFAM" id="SSF55003">
    <property type="entry name" value="PAP/Archaeal CCA-adding enzyme, C-terminal domain"/>
    <property type="match status" value="1"/>
</dbReference>
<feature type="domain" description="tRNA nucleotidyltransferase substrate binding" evidence="12">
    <location>
        <begin position="144"/>
        <end position="253"/>
    </location>
</feature>
<dbReference type="Gene3D" id="1.10.1410.30">
    <property type="entry name" value="CCA tRNA nucleotidyltransferase, domain 2"/>
    <property type="match status" value="1"/>
</dbReference>
<reference evidence="14 17" key="2">
    <citation type="submission" date="2020-08" db="EMBL/GenBank/DDBJ databases">
        <title>Genomic Encyclopedia of Type Strains, Phase IV (KMG-IV): sequencing the most valuable type-strain genomes for metagenomic binning, comparative biology and taxonomic classification.</title>
        <authorList>
            <person name="Goeker M."/>
        </authorList>
    </citation>
    <scope>NUCLEOTIDE SEQUENCE [LARGE SCALE GENOMIC DNA]</scope>
    <source>
        <strain evidence="14 17">DSM 12421</strain>
    </source>
</reference>
<dbReference type="InterPro" id="IPR006116">
    <property type="entry name" value="NT_2-5OAS_ClassI-CCAase"/>
</dbReference>
<keyword evidence="4 10" id="KW-0479">Metal-binding</keyword>
<feature type="binding site" evidence="10">
    <location>
        <position position="130"/>
    </location>
    <ligand>
        <name>CTP</name>
        <dbReference type="ChEBI" id="CHEBI:37563"/>
    </ligand>
</feature>
<feature type="domain" description="Polymerase nucleotidyl transferase" evidence="11">
    <location>
        <begin position="22"/>
        <end position="130"/>
    </location>
</feature>
<dbReference type="CDD" id="cd05400">
    <property type="entry name" value="NT_2-5OAS_ClassI-CCAase"/>
    <property type="match status" value="1"/>
</dbReference>
<comment type="miscellaneous">
    <text evidence="10">A single active site specifically recognizes both ATP and CTP and is responsible for their addition.</text>
</comment>
<dbReference type="PIRSF" id="PIRSF005335">
    <property type="entry name" value="CCA_arch"/>
    <property type="match status" value="1"/>
</dbReference>
<evidence type="ECO:0000313" key="14">
    <source>
        <dbReference type="EMBL" id="MBB5252703.1"/>
    </source>
</evidence>
<comment type="similarity">
    <text evidence="10">Belongs to the tRNA nucleotidyltransferase/poly(A) polymerase family. Archaeal CCA-adding enzyme subfamily.</text>
</comment>
<dbReference type="AlphaFoldDB" id="A0A650CGQ9"/>
<comment type="catalytic activity">
    <reaction evidence="10">
        <text>a tRNA with a 3' CCA end + 2 CTP + ATP = a tRNA with a 3' CCACCA end + 3 diphosphate</text>
        <dbReference type="Rhea" id="RHEA:76235"/>
        <dbReference type="Rhea" id="RHEA-COMP:10468"/>
        <dbReference type="Rhea" id="RHEA-COMP:18655"/>
        <dbReference type="ChEBI" id="CHEBI:30616"/>
        <dbReference type="ChEBI" id="CHEBI:33019"/>
        <dbReference type="ChEBI" id="CHEBI:37563"/>
        <dbReference type="ChEBI" id="CHEBI:83071"/>
        <dbReference type="ChEBI" id="CHEBI:195187"/>
    </reaction>
</comment>
<feature type="binding site" evidence="10">
    <location>
        <position position="159"/>
    </location>
    <ligand>
        <name>ATP</name>
        <dbReference type="ChEBI" id="CHEBI:30616"/>
    </ligand>
</feature>
<dbReference type="RefSeq" id="WP_156014428.1">
    <property type="nucleotide sequence ID" value="NZ_CP045484.1"/>
</dbReference>
<dbReference type="InterPro" id="IPR042090">
    <property type="entry name" value="CCA_tRNA_nucleotrans_2"/>
</dbReference>
<keyword evidence="2 10" id="KW-0819">tRNA processing</keyword>
<comment type="catalytic activity">
    <reaction evidence="10">
        <text>a tRNA precursor + 2 CTP + ATP = a tRNA with a 3' CCA end + 3 diphosphate</text>
        <dbReference type="Rhea" id="RHEA:14433"/>
        <dbReference type="Rhea" id="RHEA-COMP:10465"/>
        <dbReference type="Rhea" id="RHEA-COMP:10468"/>
        <dbReference type="ChEBI" id="CHEBI:30616"/>
        <dbReference type="ChEBI" id="CHEBI:33019"/>
        <dbReference type="ChEBI" id="CHEBI:37563"/>
        <dbReference type="ChEBI" id="CHEBI:74896"/>
        <dbReference type="ChEBI" id="CHEBI:83071"/>
        <dbReference type="EC" id="2.7.7.72"/>
    </reaction>
</comment>
<keyword evidence="1 10" id="KW-0808">Transferase</keyword>
<feature type="binding site" evidence="10">
    <location>
        <position position="130"/>
    </location>
    <ligand>
        <name>ATP</name>
        <dbReference type="ChEBI" id="CHEBI:30616"/>
    </ligand>
</feature>
<keyword evidence="3 10" id="KW-0548">Nucleotidyltransferase</keyword>
<comment type="function">
    <text evidence="10">Catalyzes the addition and repair of the essential 3'-terminal CCA sequence in tRNAs without using a nucleic acid template. Adds these three nucleotides in the order of C, C, and A to the tRNA nucleotide-73, using CTP and ATP as substrates and producing inorganic pyrophosphate. tRNA 3'-terminal CCA addition is required both for tRNA processing and repair. Also involved in tRNA surveillance by mediating tandem CCA addition to generate a CCACCA at the 3' terminus of unstable tRNAs. While stable tRNAs receive only 3'-terminal CCA, unstable tRNAs are marked with CCACCA and rapidly degraded.</text>
</comment>
<evidence type="ECO:0000313" key="16">
    <source>
        <dbReference type="Proteomes" id="UP000427373"/>
    </source>
</evidence>
<feature type="binding site" evidence="10">
    <location>
        <position position="56"/>
    </location>
    <ligand>
        <name>Mg(2+)</name>
        <dbReference type="ChEBI" id="CHEBI:18420"/>
    </ligand>
</feature>
<comment type="subunit">
    <text evidence="10">Homodimer.</text>
</comment>
<keyword evidence="7 10" id="KW-0067">ATP-binding</keyword>
<dbReference type="InterPro" id="IPR015329">
    <property type="entry name" value="tRNA_NucTransf2"/>
</dbReference>
<name>A0A650CGQ9_SULOH</name>
<evidence type="ECO:0000313" key="17">
    <source>
        <dbReference type="Proteomes" id="UP000582213"/>
    </source>
</evidence>
<proteinExistence type="inferred from homology"/>
<evidence type="ECO:0000256" key="7">
    <source>
        <dbReference type="ARBA" id="ARBA00022840"/>
    </source>
</evidence>
<dbReference type="InterPro" id="IPR008229">
    <property type="entry name" value="CCA-adding_arc"/>
</dbReference>
<dbReference type="Pfam" id="PF09249">
    <property type="entry name" value="tRNA_NucTransf2"/>
    <property type="match status" value="1"/>
</dbReference>
<dbReference type="Proteomes" id="UP000427373">
    <property type="component" value="Chromosome"/>
</dbReference>
<feature type="binding site" evidence="10">
    <location>
        <position position="54"/>
    </location>
    <ligand>
        <name>Mg(2+)</name>
        <dbReference type="ChEBI" id="CHEBI:18420"/>
    </ligand>
</feature>
<dbReference type="InterPro" id="IPR043519">
    <property type="entry name" value="NT_sf"/>
</dbReference>
<evidence type="ECO:0000256" key="6">
    <source>
        <dbReference type="ARBA" id="ARBA00022800"/>
    </source>
</evidence>
<sequence>MTIEEEVLKRVKPSKEDEEKLREKAQIILDRLKGYNAEIEGSFRKGTWLKGDTDIDIFVFFPKSVGKEYLKEKALKELIERLRDLNYKIAYAEHPYLIVYVDDVEIDVVPALSIESGEEAITAADRTPFHTKYVISHLDEKGRDEVRLLKRFLKGIGVYGAEIKVKGFSGYVTELLIIYYGSFKEVLRNASKFRPPVRIELVKPKKEFDSPLIIPDPVDPKRNASSAVSLKSLATFALASKIYLEKPSIEFFFPSKPGRQAIKGDILLVKVKIEESTVEDIVWGQVWRNVEKLKTLISHEGYRVIDISAWGDAENITIGIQLESKSIGEYYLNVGPYFYLHNVKDFIEENENVWIGEDGRLYSIKRRKYTVEEIIKRNLSFKQKFTYELHWLTEEVDDPWINSFLKKTPSWLK</sequence>
<evidence type="ECO:0000256" key="10">
    <source>
        <dbReference type="HAMAP-Rule" id="MF_01264"/>
    </source>
</evidence>
<dbReference type="KEGG" id="soh:D1869_06550"/>
<feature type="binding site" evidence="10">
    <location>
        <position position="150"/>
    </location>
    <ligand>
        <name>CTP</name>
        <dbReference type="ChEBI" id="CHEBI:37563"/>
    </ligand>
</feature>
<dbReference type="PANTHER" id="PTHR39643">
    <property type="entry name" value="CCA-ADDING ENZYME"/>
    <property type="match status" value="1"/>
</dbReference>
<gene>
    <name evidence="10" type="primary">cca</name>
    <name evidence="15" type="ORF">D1869_06550</name>
    <name evidence="14" type="ORF">HNQ62_000421</name>
</gene>
<reference evidence="15 16" key="1">
    <citation type="submission" date="2019-10" db="EMBL/GenBank/DDBJ databases">
        <title>Genome Sequences from Six Type Strain Members of the Archaeal Family Sulfolobaceae: Acidianus ambivalens, Acidianus infernus, Metallosphaera prunae, Stygiolobus azoricus, Sulfolobus metallicus, and Sulfurisphaera ohwakuensis.</title>
        <authorList>
            <person name="Counts J.A."/>
            <person name="Kelly R.M."/>
        </authorList>
    </citation>
    <scope>NUCLEOTIDE SEQUENCE [LARGE SCALE GENOMIC DNA]</scope>
    <source>
        <strain evidence="15 16">TA-1</strain>
    </source>
</reference>
<feature type="binding site" evidence="10">
    <location>
        <position position="45"/>
    </location>
    <ligand>
        <name>ATP</name>
        <dbReference type="ChEBI" id="CHEBI:30616"/>
    </ligand>
</feature>
<dbReference type="Gene3D" id="3.30.460.10">
    <property type="entry name" value="Beta Polymerase, domain 2"/>
    <property type="match status" value="1"/>
</dbReference>
<feature type="domain" description="CCA-adding enzyme C-terminal" evidence="13">
    <location>
        <begin position="275"/>
        <end position="380"/>
    </location>
</feature>
<dbReference type="SUPFAM" id="SSF81631">
    <property type="entry name" value="PAP/OAS1 substrate-binding domain"/>
    <property type="match status" value="1"/>
</dbReference>
<protein>
    <recommendedName>
        <fullName evidence="10">CCA-adding enzyme</fullName>
        <ecNumber evidence="10">2.7.7.72</ecNumber>
    </recommendedName>
    <alternativeName>
        <fullName evidence="10">CCA tRNA nucleotidyltransferase</fullName>
    </alternativeName>
    <alternativeName>
        <fullName evidence="10">tRNA CCA-pyrophosphorylase</fullName>
    </alternativeName>
    <alternativeName>
        <fullName evidence="10">tRNA adenylyl-/cytidylyl- transferase</fullName>
    </alternativeName>
    <alternativeName>
        <fullName evidence="10">tRNA nucleotidyltransferase</fullName>
    </alternativeName>
    <alternativeName>
        <fullName evidence="10">tRNA-NT</fullName>
    </alternativeName>
</protein>
<keyword evidence="5 10" id="KW-0547">Nucleotide-binding</keyword>
<feature type="binding site" evidence="10">
    <location>
        <position position="159"/>
    </location>
    <ligand>
        <name>CTP</name>
        <dbReference type="ChEBI" id="CHEBI:37563"/>
    </ligand>
</feature>
<feature type="binding site" evidence="10">
    <location>
        <position position="150"/>
    </location>
    <ligand>
        <name>ATP</name>
        <dbReference type="ChEBI" id="CHEBI:30616"/>
    </ligand>
</feature>
<evidence type="ECO:0000313" key="15">
    <source>
        <dbReference type="EMBL" id="QGR16875.1"/>
    </source>
</evidence>
<dbReference type="InterPro" id="IPR002934">
    <property type="entry name" value="Polymerase_NTP_transf_dom"/>
</dbReference>
<feature type="binding site" evidence="10">
    <location>
        <position position="107"/>
    </location>
    <ligand>
        <name>Mg(2+)</name>
        <dbReference type="ChEBI" id="CHEBI:18420"/>
    </ligand>
</feature>
<evidence type="ECO:0000256" key="2">
    <source>
        <dbReference type="ARBA" id="ARBA00022694"/>
    </source>
</evidence>
<dbReference type="HAMAP" id="MF_01264">
    <property type="entry name" value="CCA_arch"/>
    <property type="match status" value="1"/>
</dbReference>
<evidence type="ECO:0000259" key="11">
    <source>
        <dbReference type="Pfam" id="PF01909"/>
    </source>
</evidence>
<evidence type="ECO:0000259" key="13">
    <source>
        <dbReference type="Pfam" id="PF21133"/>
    </source>
</evidence>
<evidence type="ECO:0000256" key="8">
    <source>
        <dbReference type="ARBA" id="ARBA00022842"/>
    </source>
</evidence>
<dbReference type="SUPFAM" id="SSF81301">
    <property type="entry name" value="Nucleotidyltransferase"/>
    <property type="match status" value="1"/>
</dbReference>
<comment type="cofactor">
    <cofactor evidence="10">
        <name>Mg(2+)</name>
        <dbReference type="ChEBI" id="CHEBI:18420"/>
    </cofactor>
</comment>
<dbReference type="Pfam" id="PF01909">
    <property type="entry name" value="NTP_transf_2"/>
    <property type="match status" value="1"/>
</dbReference>
<dbReference type="GO" id="GO:0004810">
    <property type="term" value="F:CCA tRNA nucleotidyltransferase activity"/>
    <property type="evidence" value="ECO:0007669"/>
    <property type="project" value="UniProtKB-UniRule"/>
</dbReference>
<keyword evidence="9 10" id="KW-0694">RNA-binding</keyword>
<dbReference type="GeneID" id="42800889"/>
<dbReference type="NCBIfam" id="TIGR03671">
    <property type="entry name" value="cca_archaeal"/>
    <property type="match status" value="1"/>
</dbReference>
<dbReference type="GO" id="GO:0001680">
    <property type="term" value="P:tRNA 3'-terminal CCA addition"/>
    <property type="evidence" value="ECO:0007669"/>
    <property type="project" value="UniProtKB-UniRule"/>
</dbReference>
<keyword evidence="6 10" id="KW-0692">RNA repair</keyword>
<evidence type="ECO:0000256" key="4">
    <source>
        <dbReference type="ARBA" id="ARBA00022723"/>
    </source>
</evidence>
<dbReference type="PROSITE" id="PS50152">
    <property type="entry name" value="25A_SYNTH_3"/>
    <property type="match status" value="1"/>
</dbReference>
<dbReference type="GO" id="GO:0000049">
    <property type="term" value="F:tRNA binding"/>
    <property type="evidence" value="ECO:0007669"/>
    <property type="project" value="UniProtKB-UniRule"/>
</dbReference>
<dbReference type="Gene3D" id="3.30.70.590">
    <property type="entry name" value="Poly(A) polymerase predicted RNA binding domain"/>
    <property type="match status" value="1"/>
</dbReference>
<dbReference type="EC" id="2.7.7.72" evidence="10"/>
<evidence type="ECO:0000256" key="5">
    <source>
        <dbReference type="ARBA" id="ARBA00022741"/>
    </source>
</evidence>
<dbReference type="EMBL" id="JACHFY010000001">
    <property type="protein sequence ID" value="MBB5252703.1"/>
    <property type="molecule type" value="Genomic_DNA"/>
</dbReference>
<dbReference type="InterPro" id="IPR048833">
    <property type="entry name" value="CAA_C"/>
</dbReference>
<evidence type="ECO:0000259" key="12">
    <source>
        <dbReference type="Pfam" id="PF09249"/>
    </source>
</evidence>
<dbReference type="GO" id="GO:0000287">
    <property type="term" value="F:magnesium ion binding"/>
    <property type="evidence" value="ECO:0007669"/>
    <property type="project" value="UniProtKB-UniRule"/>
</dbReference>
<dbReference type="GO" id="GO:0005524">
    <property type="term" value="F:ATP binding"/>
    <property type="evidence" value="ECO:0007669"/>
    <property type="project" value="UniProtKB-UniRule"/>
</dbReference>
<dbReference type="PANTHER" id="PTHR39643:SF1">
    <property type="entry name" value="CCA-ADDING ENZYME"/>
    <property type="match status" value="1"/>
</dbReference>
<dbReference type="Pfam" id="PF21133">
    <property type="entry name" value="CAA_C"/>
    <property type="match status" value="1"/>
</dbReference>
<evidence type="ECO:0000256" key="9">
    <source>
        <dbReference type="ARBA" id="ARBA00022884"/>
    </source>
</evidence>
<organism evidence="15 16">
    <name type="scientific">Sulfurisphaera ohwakuensis</name>
    <dbReference type="NCBI Taxonomy" id="69656"/>
    <lineage>
        <taxon>Archaea</taxon>
        <taxon>Thermoproteota</taxon>
        <taxon>Thermoprotei</taxon>
        <taxon>Sulfolobales</taxon>
        <taxon>Sulfolobaceae</taxon>
        <taxon>Sulfurisphaera</taxon>
    </lineage>
</organism>
<dbReference type="InterPro" id="IPR011068">
    <property type="entry name" value="NuclTrfase_I-like_C"/>
</dbReference>
<feature type="binding site" evidence="10">
    <location>
        <position position="45"/>
    </location>
    <ligand>
        <name>CTP</name>
        <dbReference type="ChEBI" id="CHEBI:37563"/>
    </ligand>
</feature>
<feature type="binding site" evidence="10">
    <location>
        <position position="42"/>
    </location>
    <ligand>
        <name>CTP</name>
        <dbReference type="ChEBI" id="CHEBI:37563"/>
    </ligand>
</feature>
<keyword evidence="16" id="KW-1185">Reference proteome</keyword>
<dbReference type="OrthoDB" id="7378at2157"/>
<keyword evidence="8 10" id="KW-0460">Magnesium</keyword>
<dbReference type="EMBL" id="CP045484">
    <property type="protein sequence ID" value="QGR16875.1"/>
    <property type="molecule type" value="Genomic_DNA"/>
</dbReference>
<accession>A0A650CGQ9</accession>
<feature type="binding site" evidence="10">
    <location>
        <position position="42"/>
    </location>
    <ligand>
        <name>ATP</name>
        <dbReference type="ChEBI" id="CHEBI:30616"/>
    </ligand>
</feature>
<dbReference type="GO" id="GO:0042245">
    <property type="term" value="P:RNA repair"/>
    <property type="evidence" value="ECO:0007669"/>
    <property type="project" value="UniProtKB-KW"/>
</dbReference>
<evidence type="ECO:0000256" key="3">
    <source>
        <dbReference type="ARBA" id="ARBA00022695"/>
    </source>
</evidence>